<evidence type="ECO:0000256" key="3">
    <source>
        <dbReference type="ARBA" id="ARBA00023136"/>
    </source>
</evidence>
<keyword evidence="4" id="KW-0406">Ion transport</keyword>
<evidence type="ECO:0000256" key="4">
    <source>
        <dbReference type="RuleBase" id="RU367022"/>
    </source>
</evidence>
<proteinExistence type="inferred from homology"/>
<gene>
    <name evidence="5" type="ORF">G6O67_007096</name>
</gene>
<evidence type="ECO:0000256" key="1">
    <source>
        <dbReference type="ARBA" id="ARBA00022692"/>
    </source>
</evidence>
<keyword evidence="6" id="KW-1185">Reference proteome</keyword>
<sequence length="151" mass="17212">MDHGHMDHGGHGGAMDDMCSMDMLFTWDTTNLCIVFRQWHVRSTVSLVFSLVAIVLLAMVYEALRSLSRRFEASQNRRLAEMPRQHRVQASRRAHVIKALLYALQNFYAFMLMLVFMTYNGWVMIAVSLGAFLGYLVFGQSTSATKDNACH</sequence>
<keyword evidence="1 4" id="KW-0812">Transmembrane</keyword>
<keyword evidence="4" id="KW-0186">Copper</keyword>
<dbReference type="AlphaFoldDB" id="A0A8H4LSY8"/>
<evidence type="ECO:0000313" key="5">
    <source>
        <dbReference type="EMBL" id="KAF4505113.1"/>
    </source>
</evidence>
<dbReference type="PANTHER" id="PTHR12483">
    <property type="entry name" value="SOLUTE CARRIER FAMILY 31 COPPER TRANSPORTERS"/>
    <property type="match status" value="1"/>
</dbReference>
<dbReference type="Pfam" id="PF04145">
    <property type="entry name" value="Ctr"/>
    <property type="match status" value="1"/>
</dbReference>
<dbReference type="PANTHER" id="PTHR12483:SF115">
    <property type="entry name" value="COPPER TRANSPORT PROTEIN"/>
    <property type="match status" value="1"/>
</dbReference>
<keyword evidence="4" id="KW-0187">Copper transport</keyword>
<feature type="transmembrane region" description="Helical" evidence="4">
    <location>
        <begin position="122"/>
        <end position="138"/>
    </location>
</feature>
<comment type="caution">
    <text evidence="5">The sequence shown here is derived from an EMBL/GenBank/DDBJ whole genome shotgun (WGS) entry which is preliminary data.</text>
</comment>
<organism evidence="5 6">
    <name type="scientific">Ophiocordyceps sinensis</name>
    <dbReference type="NCBI Taxonomy" id="72228"/>
    <lineage>
        <taxon>Eukaryota</taxon>
        <taxon>Fungi</taxon>
        <taxon>Dikarya</taxon>
        <taxon>Ascomycota</taxon>
        <taxon>Pezizomycotina</taxon>
        <taxon>Sordariomycetes</taxon>
        <taxon>Hypocreomycetidae</taxon>
        <taxon>Hypocreales</taxon>
        <taxon>Ophiocordycipitaceae</taxon>
        <taxon>Ophiocordyceps</taxon>
    </lineage>
</organism>
<keyword evidence="3 4" id="KW-0472">Membrane</keyword>
<feature type="transmembrane region" description="Helical" evidence="4">
    <location>
        <begin position="99"/>
        <end position="116"/>
    </location>
</feature>
<name>A0A8H4LSY8_9HYPO</name>
<dbReference type="Proteomes" id="UP000557566">
    <property type="component" value="Unassembled WGS sequence"/>
</dbReference>
<keyword evidence="2 4" id="KW-1133">Transmembrane helix</keyword>
<dbReference type="EMBL" id="JAAVMX010000008">
    <property type="protein sequence ID" value="KAF4505113.1"/>
    <property type="molecule type" value="Genomic_DNA"/>
</dbReference>
<dbReference type="GO" id="GO:0005375">
    <property type="term" value="F:copper ion transmembrane transporter activity"/>
    <property type="evidence" value="ECO:0007669"/>
    <property type="project" value="UniProtKB-UniRule"/>
</dbReference>
<feature type="transmembrane region" description="Helical" evidence="4">
    <location>
        <begin position="45"/>
        <end position="64"/>
    </location>
</feature>
<accession>A0A8H4LSY8</accession>
<comment type="subcellular location">
    <subcellularLocation>
        <location evidence="4">Membrane</location>
        <topology evidence="4">Multi-pass membrane protein</topology>
    </subcellularLocation>
</comment>
<dbReference type="InterPro" id="IPR007274">
    <property type="entry name" value="Cop_transporter"/>
</dbReference>
<reference evidence="5 6" key="1">
    <citation type="journal article" date="2020" name="Genome Biol. Evol.">
        <title>A new high-quality draft genome assembly of the Chinese cordyceps Ophiocordyceps sinensis.</title>
        <authorList>
            <person name="Shu R."/>
            <person name="Zhang J."/>
            <person name="Meng Q."/>
            <person name="Zhang H."/>
            <person name="Zhou G."/>
            <person name="Li M."/>
            <person name="Wu P."/>
            <person name="Zhao Y."/>
            <person name="Chen C."/>
            <person name="Qin Q."/>
        </authorList>
    </citation>
    <scope>NUCLEOTIDE SEQUENCE [LARGE SCALE GENOMIC DNA]</scope>
    <source>
        <strain evidence="5 6">IOZ07</strain>
    </source>
</reference>
<comment type="similarity">
    <text evidence="4">Belongs to the copper transporter (Ctr) (TC 1.A.56) family. SLC31A subfamily.</text>
</comment>
<keyword evidence="4" id="KW-0813">Transport</keyword>
<evidence type="ECO:0000256" key="2">
    <source>
        <dbReference type="ARBA" id="ARBA00022989"/>
    </source>
</evidence>
<dbReference type="GO" id="GO:0016020">
    <property type="term" value="C:membrane"/>
    <property type="evidence" value="ECO:0007669"/>
    <property type="project" value="UniProtKB-SubCell"/>
</dbReference>
<evidence type="ECO:0000313" key="6">
    <source>
        <dbReference type="Proteomes" id="UP000557566"/>
    </source>
</evidence>
<protein>
    <recommendedName>
        <fullName evidence="4">Copper transport protein</fullName>
    </recommendedName>
</protein>
<dbReference type="OrthoDB" id="161814at2759"/>